<gene>
    <name evidence="2" type="ORF">C491_21316</name>
</gene>
<dbReference type="EMBL" id="AOIB01000043">
    <property type="protein sequence ID" value="ELY53470.1"/>
    <property type="molecule type" value="Genomic_DNA"/>
</dbReference>
<feature type="compositionally biased region" description="Basic and acidic residues" evidence="1">
    <location>
        <begin position="264"/>
        <end position="299"/>
    </location>
</feature>
<dbReference type="AlphaFoldDB" id="L9WVJ3"/>
<feature type="compositionally biased region" description="Acidic residues" evidence="1">
    <location>
        <begin position="300"/>
        <end position="311"/>
    </location>
</feature>
<dbReference type="STRING" id="1227497.C491_21316"/>
<feature type="region of interest" description="Disordered" evidence="1">
    <location>
        <begin position="264"/>
        <end position="311"/>
    </location>
</feature>
<sequence>MSLVHRSGRILREDGVLSLLWRSVRFVWTTTVWRQELVQRLPVWALEFAFDVRSRLLFSMSDANPARPIMIDPDEIEYYHGSDDPWRLGRVLDGDWDEPEGRFEETAVYRSLEARFLEGVDWAETELYTEYRDRLEAGDPYWRCTTEAELEAYFERIDDLYESMAEEGYRSQRELLADDDADPRGENTDAVHPVVQEIGVNVYRDGELVKKGAGFHRLAIAKLLDLEEIPVTVRVRHADWQAVRDEIRAASSPEELGDRARAHLEHPDLQDVVPEHWRASTIEPTDRPDRPDREAPRTDDSEDDDVPVPRR</sequence>
<evidence type="ECO:0008006" key="4">
    <source>
        <dbReference type="Google" id="ProtNLM"/>
    </source>
</evidence>
<accession>L9WVJ3</accession>
<keyword evidence="3" id="KW-1185">Reference proteome</keyword>
<reference evidence="2 3" key="1">
    <citation type="journal article" date="2014" name="PLoS Genet.">
        <title>Phylogenetically driven sequencing of extremely halophilic archaea reveals strategies for static and dynamic osmo-response.</title>
        <authorList>
            <person name="Becker E.A."/>
            <person name="Seitzer P.M."/>
            <person name="Tritt A."/>
            <person name="Larsen D."/>
            <person name="Krusor M."/>
            <person name="Yao A.I."/>
            <person name="Wu D."/>
            <person name="Madern D."/>
            <person name="Eisen J.A."/>
            <person name="Darling A.E."/>
            <person name="Facciotti M.T."/>
        </authorList>
    </citation>
    <scope>NUCLEOTIDE SEQUENCE [LARGE SCALE GENOMIC DNA]</scope>
    <source>
        <strain evidence="2 3">DSM 10524</strain>
    </source>
</reference>
<protein>
    <recommendedName>
        <fullName evidence="4">ParB-like nuclease</fullName>
    </recommendedName>
</protein>
<dbReference type="eggNOG" id="arCOG10332">
    <property type="taxonomic scope" value="Archaea"/>
</dbReference>
<dbReference type="OrthoDB" id="197906at2157"/>
<dbReference type="Proteomes" id="UP000011688">
    <property type="component" value="Unassembled WGS sequence"/>
</dbReference>
<comment type="caution">
    <text evidence="2">The sequence shown here is derived from an EMBL/GenBank/DDBJ whole genome shotgun (WGS) entry which is preliminary data.</text>
</comment>
<evidence type="ECO:0000256" key="1">
    <source>
        <dbReference type="SAM" id="MobiDB-lite"/>
    </source>
</evidence>
<evidence type="ECO:0000313" key="3">
    <source>
        <dbReference type="Proteomes" id="UP000011688"/>
    </source>
</evidence>
<name>L9WVJ3_9EURY</name>
<dbReference type="RefSeq" id="WP_005559913.1">
    <property type="nucleotide sequence ID" value="NZ_AOIB01000043.1"/>
</dbReference>
<proteinExistence type="predicted"/>
<dbReference type="PATRIC" id="fig|1227497.3.peg.4367"/>
<organism evidence="2 3">
    <name type="scientific">Natronococcus amylolyticus DSM 10524</name>
    <dbReference type="NCBI Taxonomy" id="1227497"/>
    <lineage>
        <taxon>Archaea</taxon>
        <taxon>Methanobacteriati</taxon>
        <taxon>Methanobacteriota</taxon>
        <taxon>Stenosarchaea group</taxon>
        <taxon>Halobacteria</taxon>
        <taxon>Halobacteriales</taxon>
        <taxon>Natrialbaceae</taxon>
        <taxon>Natronococcus</taxon>
    </lineage>
</organism>
<evidence type="ECO:0000313" key="2">
    <source>
        <dbReference type="EMBL" id="ELY53470.1"/>
    </source>
</evidence>